<feature type="non-terminal residue" evidence="2">
    <location>
        <position position="230"/>
    </location>
</feature>
<dbReference type="EMBL" id="CAUYUJ010001032">
    <property type="protein sequence ID" value="CAK0793806.1"/>
    <property type="molecule type" value="Genomic_DNA"/>
</dbReference>
<feature type="region of interest" description="Disordered" evidence="1">
    <location>
        <begin position="78"/>
        <end position="125"/>
    </location>
</feature>
<evidence type="ECO:0000313" key="3">
    <source>
        <dbReference type="Proteomes" id="UP001189429"/>
    </source>
</evidence>
<keyword evidence="3" id="KW-1185">Reference proteome</keyword>
<evidence type="ECO:0000256" key="1">
    <source>
        <dbReference type="SAM" id="MobiDB-lite"/>
    </source>
</evidence>
<accession>A0ABN9PPQ3</accession>
<organism evidence="2 3">
    <name type="scientific">Prorocentrum cordatum</name>
    <dbReference type="NCBI Taxonomy" id="2364126"/>
    <lineage>
        <taxon>Eukaryota</taxon>
        <taxon>Sar</taxon>
        <taxon>Alveolata</taxon>
        <taxon>Dinophyceae</taxon>
        <taxon>Prorocentrales</taxon>
        <taxon>Prorocentraceae</taxon>
        <taxon>Prorocentrum</taxon>
    </lineage>
</organism>
<feature type="region of interest" description="Disordered" evidence="1">
    <location>
        <begin position="1"/>
        <end position="52"/>
    </location>
</feature>
<feature type="compositionally biased region" description="Gly residues" evidence="1">
    <location>
        <begin position="88"/>
        <end position="104"/>
    </location>
</feature>
<reference evidence="2" key="1">
    <citation type="submission" date="2023-10" db="EMBL/GenBank/DDBJ databases">
        <authorList>
            <person name="Chen Y."/>
            <person name="Shah S."/>
            <person name="Dougan E. K."/>
            <person name="Thang M."/>
            <person name="Chan C."/>
        </authorList>
    </citation>
    <scope>NUCLEOTIDE SEQUENCE [LARGE SCALE GENOMIC DNA]</scope>
</reference>
<proteinExistence type="predicted"/>
<sequence length="230" mass="23391">AQLVSAAGAATGAARGRPCPWRSGTCSSRPRQLRGRSGAAAGQLRQPGRGARRAAGGSCLLVAHQLGDGVAPAREALAAGRPRAPRRGGPGGAAALQGAGGGEPGPLPPAGAGEHRLRLGPAAGEAGDPLDTGLCALGGCRGQLQRAGDKRPTRCTPWRCCARGARRRWRACAAGPRARCRSSARRAWPTRRTPSGSSRYGPPPLLGALCSHLPSRLAAFNEQESSRGST</sequence>
<protein>
    <submittedName>
        <fullName evidence="2">Uncharacterized protein</fullName>
    </submittedName>
</protein>
<name>A0ABN9PPQ3_9DINO</name>
<evidence type="ECO:0000313" key="2">
    <source>
        <dbReference type="EMBL" id="CAK0793806.1"/>
    </source>
</evidence>
<feature type="compositionally biased region" description="Low complexity" evidence="1">
    <location>
        <begin position="1"/>
        <end position="17"/>
    </location>
</feature>
<feature type="compositionally biased region" description="Low complexity" evidence="1">
    <location>
        <begin position="38"/>
        <end position="52"/>
    </location>
</feature>
<dbReference type="Proteomes" id="UP001189429">
    <property type="component" value="Unassembled WGS sequence"/>
</dbReference>
<feature type="non-terminal residue" evidence="2">
    <location>
        <position position="1"/>
    </location>
</feature>
<comment type="caution">
    <text evidence="2">The sequence shown here is derived from an EMBL/GenBank/DDBJ whole genome shotgun (WGS) entry which is preliminary data.</text>
</comment>
<gene>
    <name evidence="2" type="ORF">PCOR1329_LOCUS3969</name>
</gene>